<dbReference type="EMBL" id="MCGO01000008">
    <property type="protein sequence ID" value="ORY49904.1"/>
    <property type="molecule type" value="Genomic_DNA"/>
</dbReference>
<evidence type="ECO:0000256" key="1">
    <source>
        <dbReference type="ARBA" id="ARBA00022837"/>
    </source>
</evidence>
<dbReference type="GO" id="GO:0005737">
    <property type="term" value="C:cytoplasm"/>
    <property type="evidence" value="ECO:0007669"/>
    <property type="project" value="TreeGrafter"/>
</dbReference>
<dbReference type="PANTHER" id="PTHR47065">
    <property type="entry name" value="EF-HAND CALCIUM-BINDING DOMAIN-CONTAINING PROTEIN 9"/>
    <property type="match status" value="1"/>
</dbReference>
<dbReference type="InterPro" id="IPR011992">
    <property type="entry name" value="EF-hand-dom_pair"/>
</dbReference>
<dbReference type="PANTHER" id="PTHR47065:SF1">
    <property type="entry name" value="EF-HAND CALCIUM-BINDING DOMAIN-CONTAINING PROTEIN 9"/>
    <property type="match status" value="1"/>
</dbReference>
<dbReference type="InterPro" id="IPR002048">
    <property type="entry name" value="EF_hand_dom"/>
</dbReference>
<dbReference type="PROSITE" id="PS00018">
    <property type="entry name" value="EF_HAND_1"/>
    <property type="match status" value="1"/>
</dbReference>
<dbReference type="Pfam" id="PF13499">
    <property type="entry name" value="EF-hand_7"/>
    <property type="match status" value="1"/>
</dbReference>
<dbReference type="GO" id="GO:0005509">
    <property type="term" value="F:calcium ion binding"/>
    <property type="evidence" value="ECO:0007669"/>
    <property type="project" value="InterPro"/>
</dbReference>
<dbReference type="GO" id="GO:0061891">
    <property type="term" value="F:calcium ion sensor activity"/>
    <property type="evidence" value="ECO:0007669"/>
    <property type="project" value="TreeGrafter"/>
</dbReference>
<feature type="domain" description="EF-hand" evidence="2">
    <location>
        <begin position="58"/>
        <end position="93"/>
    </location>
</feature>
<dbReference type="SMART" id="SM00054">
    <property type="entry name" value="EFh"/>
    <property type="match status" value="3"/>
</dbReference>
<gene>
    <name evidence="3" type="ORF">BCR33DRAFT_556394</name>
</gene>
<dbReference type="InterPro" id="IPR042798">
    <property type="entry name" value="EFCAB9"/>
</dbReference>
<organism evidence="3 4">
    <name type="scientific">Rhizoclosmatium globosum</name>
    <dbReference type="NCBI Taxonomy" id="329046"/>
    <lineage>
        <taxon>Eukaryota</taxon>
        <taxon>Fungi</taxon>
        <taxon>Fungi incertae sedis</taxon>
        <taxon>Chytridiomycota</taxon>
        <taxon>Chytridiomycota incertae sedis</taxon>
        <taxon>Chytridiomycetes</taxon>
        <taxon>Chytridiales</taxon>
        <taxon>Chytriomycetaceae</taxon>
        <taxon>Rhizoclosmatium</taxon>
    </lineage>
</organism>
<comment type="caution">
    <text evidence="3">The sequence shown here is derived from an EMBL/GenBank/DDBJ whole genome shotgun (WGS) entry which is preliminary data.</text>
</comment>
<dbReference type="PROSITE" id="PS50222">
    <property type="entry name" value="EF_HAND_2"/>
    <property type="match status" value="1"/>
</dbReference>
<reference evidence="3 4" key="1">
    <citation type="submission" date="2016-07" db="EMBL/GenBank/DDBJ databases">
        <title>Pervasive Adenine N6-methylation of Active Genes in Fungi.</title>
        <authorList>
            <consortium name="DOE Joint Genome Institute"/>
            <person name="Mondo S.J."/>
            <person name="Dannebaum R.O."/>
            <person name="Kuo R.C."/>
            <person name="Labutti K."/>
            <person name="Haridas S."/>
            <person name="Kuo A."/>
            <person name="Salamov A."/>
            <person name="Ahrendt S.R."/>
            <person name="Lipzen A."/>
            <person name="Sullivan W."/>
            <person name="Andreopoulos W.B."/>
            <person name="Clum A."/>
            <person name="Lindquist E."/>
            <person name="Daum C."/>
            <person name="Ramamoorthy G.K."/>
            <person name="Gryganskyi A."/>
            <person name="Culley D."/>
            <person name="Magnuson J.K."/>
            <person name="James T.Y."/>
            <person name="O'Malley M.A."/>
            <person name="Stajich J.E."/>
            <person name="Spatafora J.W."/>
            <person name="Visel A."/>
            <person name="Grigoriev I.V."/>
        </authorList>
    </citation>
    <scope>NUCLEOTIDE SEQUENCE [LARGE SCALE GENOMIC DNA]</scope>
    <source>
        <strain evidence="3 4">JEL800</strain>
    </source>
</reference>
<name>A0A1Y2CSR3_9FUNG</name>
<dbReference type="AlphaFoldDB" id="A0A1Y2CSR3"/>
<evidence type="ECO:0000313" key="4">
    <source>
        <dbReference type="Proteomes" id="UP000193642"/>
    </source>
</evidence>
<protein>
    <submittedName>
        <fullName evidence="3">EF-hand</fullName>
    </submittedName>
</protein>
<dbReference type="OrthoDB" id="186625at2759"/>
<dbReference type="SUPFAM" id="SSF47473">
    <property type="entry name" value="EF-hand"/>
    <property type="match status" value="1"/>
</dbReference>
<accession>A0A1Y2CSR3</accession>
<sequence length="291" mass="33482">MKVKWGFLKRLHLDHTYGLLTARSAYLCFQAFNLLDWRGEGSLDDVQFHAFMSIATDLTEKHIYKVFDIFDLDRSGSVEFDEFYLLTSILVAIKDNQGKQFMYQHWRTCFEILDEDGGRTISLTEFCTLGFLFNFTPRAIQNIYKEFDVAGNMELDYSEFRLFVLAAIEMQKRLDNEIDPLPTRIYKYVQSHLQKMNLPFLKKGSEEDVNGQSQGSEPMLMVAAQMVRRITTGRSASRSVTKSTERRNSIALSQQLLEEDGDLEAQLGNVKEEAEDVLSVKEGEKDTSITV</sequence>
<evidence type="ECO:0000259" key="2">
    <source>
        <dbReference type="PROSITE" id="PS50222"/>
    </source>
</evidence>
<proteinExistence type="predicted"/>
<dbReference type="STRING" id="329046.A0A1Y2CSR3"/>
<evidence type="ECO:0000313" key="3">
    <source>
        <dbReference type="EMBL" id="ORY49904.1"/>
    </source>
</evidence>
<keyword evidence="4" id="KW-1185">Reference proteome</keyword>
<dbReference type="Gene3D" id="1.10.238.10">
    <property type="entry name" value="EF-hand"/>
    <property type="match status" value="1"/>
</dbReference>
<dbReference type="InterPro" id="IPR018247">
    <property type="entry name" value="EF_Hand_1_Ca_BS"/>
</dbReference>
<keyword evidence="1" id="KW-0106">Calcium</keyword>
<dbReference type="Proteomes" id="UP000193642">
    <property type="component" value="Unassembled WGS sequence"/>
</dbReference>